<dbReference type="Proteomes" id="UP001497623">
    <property type="component" value="Unassembled WGS sequence"/>
</dbReference>
<dbReference type="AlphaFoldDB" id="A0AAV2Q7X0"/>
<dbReference type="Pfam" id="PF03318">
    <property type="entry name" value="ETX_MTX2"/>
    <property type="match status" value="1"/>
</dbReference>
<proteinExistence type="predicted"/>
<keyword evidence="2" id="KW-1185">Reference proteome</keyword>
<evidence type="ECO:0000313" key="1">
    <source>
        <dbReference type="EMBL" id="CAL4074358.1"/>
    </source>
</evidence>
<name>A0AAV2Q7X0_MEGNR</name>
<evidence type="ECO:0000313" key="2">
    <source>
        <dbReference type="Proteomes" id="UP001497623"/>
    </source>
</evidence>
<dbReference type="SUPFAM" id="SSF56973">
    <property type="entry name" value="Aerolisin/ETX pore-forming domain"/>
    <property type="match status" value="1"/>
</dbReference>
<dbReference type="EMBL" id="CAXKWB010004592">
    <property type="protein sequence ID" value="CAL4074358.1"/>
    <property type="molecule type" value="Genomic_DNA"/>
</dbReference>
<comment type="caution">
    <text evidence="1">The sequence shown here is derived from an EMBL/GenBank/DDBJ whole genome shotgun (WGS) entry which is preliminary data.</text>
</comment>
<dbReference type="InterPro" id="IPR004991">
    <property type="entry name" value="Aerolysin-like"/>
</dbReference>
<accession>A0AAV2Q7X0</accession>
<gene>
    <name evidence="1" type="ORF">MNOR_LOCUS9477</name>
</gene>
<reference evidence="1 2" key="1">
    <citation type="submission" date="2024-05" db="EMBL/GenBank/DDBJ databases">
        <authorList>
            <person name="Wallberg A."/>
        </authorList>
    </citation>
    <scope>NUCLEOTIDE SEQUENCE [LARGE SCALE GENOMIC DNA]</scope>
</reference>
<protein>
    <submittedName>
        <fullName evidence="1">Uncharacterized protein</fullName>
    </submittedName>
</protein>
<organism evidence="1 2">
    <name type="scientific">Meganyctiphanes norvegica</name>
    <name type="common">Northern krill</name>
    <name type="synonym">Thysanopoda norvegica</name>
    <dbReference type="NCBI Taxonomy" id="48144"/>
    <lineage>
        <taxon>Eukaryota</taxon>
        <taxon>Metazoa</taxon>
        <taxon>Ecdysozoa</taxon>
        <taxon>Arthropoda</taxon>
        <taxon>Crustacea</taxon>
        <taxon>Multicrustacea</taxon>
        <taxon>Malacostraca</taxon>
        <taxon>Eumalacostraca</taxon>
        <taxon>Eucarida</taxon>
        <taxon>Euphausiacea</taxon>
        <taxon>Euphausiidae</taxon>
        <taxon>Meganyctiphanes</taxon>
    </lineage>
</organism>
<sequence>MCAQGPRGSISSLGSFEYITVNDVVDFDDYVSQHCEARQKRTGLKFKWLDMYGIHPKHKDPPEKRSKINVDVQQAQWEDHITDLRRPKVVFTQWFHNAGSKEMENKFSRQVKLDIPAELSNSGNNKTEVMDLTNIDEKQSRNTETFLSESSIIVPSKKSVKVDIIMMEREVEIPWKCDVIISGQIHVEFNEKHNKIGYKDANGQLLPKSKTWWYSPSHLEDRLNFFAHDEYNLRYEAKGNFYSYCGSTPQIKIQELDLQDADANGEGVPVPLPKPINLQRMFK</sequence>